<dbReference type="STRING" id="529704.SAMN02927913_3439"/>
<dbReference type="OrthoDB" id="162417at2"/>
<organism evidence="2 3">
    <name type="scientific">Frateuria terrea</name>
    <dbReference type="NCBI Taxonomy" id="529704"/>
    <lineage>
        <taxon>Bacteria</taxon>
        <taxon>Pseudomonadati</taxon>
        <taxon>Pseudomonadota</taxon>
        <taxon>Gammaproteobacteria</taxon>
        <taxon>Lysobacterales</taxon>
        <taxon>Rhodanobacteraceae</taxon>
        <taxon>Frateuria</taxon>
    </lineage>
</organism>
<feature type="region of interest" description="Disordered" evidence="1">
    <location>
        <begin position="1"/>
        <end position="59"/>
    </location>
</feature>
<reference evidence="2 3" key="1">
    <citation type="submission" date="2016-10" db="EMBL/GenBank/DDBJ databases">
        <authorList>
            <person name="de Groot N.N."/>
        </authorList>
    </citation>
    <scope>NUCLEOTIDE SEQUENCE [LARGE SCALE GENOMIC DNA]</scope>
    <source>
        <strain evidence="2 3">DSM 26515</strain>
    </source>
</reference>
<evidence type="ECO:0000313" key="2">
    <source>
        <dbReference type="EMBL" id="SEJ40876.1"/>
    </source>
</evidence>
<dbReference type="Proteomes" id="UP000199420">
    <property type="component" value="Unassembled WGS sequence"/>
</dbReference>
<protein>
    <submittedName>
        <fullName evidence="2">Small hydrophilic protein</fullName>
    </submittedName>
</protein>
<feature type="compositionally biased region" description="Basic and acidic residues" evidence="1">
    <location>
        <begin position="1"/>
        <end position="41"/>
    </location>
</feature>
<dbReference type="AlphaFoldDB" id="A0A1H6YKE7"/>
<accession>A0A1H6YKE7</accession>
<keyword evidence="3" id="KW-1185">Reference proteome</keyword>
<evidence type="ECO:0000256" key="1">
    <source>
        <dbReference type="SAM" id="MobiDB-lite"/>
    </source>
</evidence>
<sequence>MNKQTHDKGDMTVREAGHEGGEARKDELGHEGYQKLGEKGGQRVSELVQEGKQSEHKKH</sequence>
<dbReference type="RefSeq" id="WP_091339926.1">
    <property type="nucleotide sequence ID" value="NZ_FNYC01000007.1"/>
</dbReference>
<name>A0A1H6YKE7_9GAMM</name>
<evidence type="ECO:0000313" key="3">
    <source>
        <dbReference type="Proteomes" id="UP000199420"/>
    </source>
</evidence>
<proteinExistence type="predicted"/>
<dbReference type="EMBL" id="FNYC01000007">
    <property type="protein sequence ID" value="SEJ40876.1"/>
    <property type="molecule type" value="Genomic_DNA"/>
</dbReference>
<gene>
    <name evidence="2" type="ORF">SAMN04487997_3244</name>
</gene>